<reference evidence="2" key="1">
    <citation type="submission" date="2018-05" db="EMBL/GenBank/DDBJ databases">
        <authorList>
            <person name="Lanie J.A."/>
            <person name="Ng W.-L."/>
            <person name="Kazmierczak K.M."/>
            <person name="Andrzejewski T.M."/>
            <person name="Davidsen T.M."/>
            <person name="Wayne K.J."/>
            <person name="Tettelin H."/>
            <person name="Glass J.I."/>
            <person name="Rusch D."/>
            <person name="Podicherti R."/>
            <person name="Tsui H.-C.T."/>
            <person name="Winkler M.E."/>
        </authorList>
    </citation>
    <scope>NUCLEOTIDE SEQUENCE</scope>
</reference>
<organism evidence="2">
    <name type="scientific">marine metagenome</name>
    <dbReference type="NCBI Taxonomy" id="408172"/>
    <lineage>
        <taxon>unclassified sequences</taxon>
        <taxon>metagenomes</taxon>
        <taxon>ecological metagenomes</taxon>
    </lineage>
</organism>
<gene>
    <name evidence="2" type="ORF">METZ01_LOCUS202835</name>
</gene>
<dbReference type="CDD" id="cd00408">
    <property type="entry name" value="DHDPS-like"/>
    <property type="match status" value="1"/>
</dbReference>
<keyword evidence="1" id="KW-0456">Lyase</keyword>
<dbReference type="Gene3D" id="3.20.20.70">
    <property type="entry name" value="Aldolase class I"/>
    <property type="match status" value="1"/>
</dbReference>
<dbReference type="PIRSF" id="PIRSF001365">
    <property type="entry name" value="DHDPS"/>
    <property type="match status" value="1"/>
</dbReference>
<dbReference type="InterPro" id="IPR013785">
    <property type="entry name" value="Aldolase_TIM"/>
</dbReference>
<dbReference type="Pfam" id="PF00701">
    <property type="entry name" value="DHDPS"/>
    <property type="match status" value="1"/>
</dbReference>
<evidence type="ECO:0008006" key="3">
    <source>
        <dbReference type="Google" id="ProtNLM"/>
    </source>
</evidence>
<dbReference type="PANTHER" id="PTHR12128">
    <property type="entry name" value="DIHYDRODIPICOLINATE SYNTHASE"/>
    <property type="match status" value="1"/>
</dbReference>
<dbReference type="SUPFAM" id="SSF51569">
    <property type="entry name" value="Aldolase"/>
    <property type="match status" value="1"/>
</dbReference>
<name>A0A382EJ40_9ZZZZ</name>
<accession>A0A382EJ40</accession>
<dbReference type="EMBL" id="UINC01044468">
    <property type="protein sequence ID" value="SVB49981.1"/>
    <property type="molecule type" value="Genomic_DNA"/>
</dbReference>
<dbReference type="InterPro" id="IPR002220">
    <property type="entry name" value="DapA-like"/>
</dbReference>
<proteinExistence type="predicted"/>
<evidence type="ECO:0000313" key="2">
    <source>
        <dbReference type="EMBL" id="SVB49981.1"/>
    </source>
</evidence>
<protein>
    <recommendedName>
        <fullName evidence="3">Dihydrodipicolinate synthase family protein</fullName>
    </recommendedName>
</protein>
<sequence length="310" mass="34152">MNREDIRKLIVGPIATVPTPMDDDFEIDHGRMAELTKWWVDNGLVKGKSVIKVAAAMGEGPMLRDHELYTLLRTTVRAADDKAAIVLGLGYKDTKGIIDDAKRAQDLGAIGLQVVPPIFNLPKQNEILQFYSDLSDAIDIGVMVYVTKGMHTPIYMDTYRKMTELENIVAIKWGAVVGEYEDIYELADTFNIIDNGHGAVDCHKLGGKGYINHTVDIHPPHDLRVWELCENKQYEEAQALLDSVNGPLDKVYAKVGARTGGQSVVKKGLTAAMGRSCGPSRPPSGNMNEEEMDLLREVLTGFGWPVPSST</sequence>
<dbReference type="AlphaFoldDB" id="A0A382EJ40"/>
<evidence type="ECO:0000256" key="1">
    <source>
        <dbReference type="ARBA" id="ARBA00023239"/>
    </source>
</evidence>
<dbReference type="PANTHER" id="PTHR12128:SF66">
    <property type="entry name" value="4-HYDROXY-2-OXOGLUTARATE ALDOLASE, MITOCHONDRIAL"/>
    <property type="match status" value="1"/>
</dbReference>
<dbReference type="GO" id="GO:0008840">
    <property type="term" value="F:4-hydroxy-tetrahydrodipicolinate synthase activity"/>
    <property type="evidence" value="ECO:0007669"/>
    <property type="project" value="TreeGrafter"/>
</dbReference>
<dbReference type="SMART" id="SM01130">
    <property type="entry name" value="DHDPS"/>
    <property type="match status" value="1"/>
</dbReference>